<sequence length="100" mass="10210">MSPDQAGATPSASRRPCAVVIGRLARPVVVGFGTVTLGEGSDSSFPMMASRRVPIAMAATTRLAAAKSQDASSATAPWSRCSIRRIAAAARAVAPKVKAQ</sequence>
<reference evidence="1" key="2">
    <citation type="submission" date="2020-09" db="EMBL/GenBank/DDBJ databases">
        <authorList>
            <person name="Sun Q."/>
            <person name="Zhou Y."/>
        </authorList>
    </citation>
    <scope>NUCLEOTIDE SEQUENCE</scope>
    <source>
        <strain evidence="1">CGMCC 1.15367</strain>
    </source>
</reference>
<dbReference type="EMBL" id="BMIQ01000003">
    <property type="protein sequence ID" value="GGE03613.1"/>
    <property type="molecule type" value="Genomic_DNA"/>
</dbReference>
<evidence type="ECO:0000313" key="2">
    <source>
        <dbReference type="Proteomes" id="UP000644699"/>
    </source>
</evidence>
<protein>
    <submittedName>
        <fullName evidence="1">Uncharacterized protein</fullName>
    </submittedName>
</protein>
<dbReference type="AlphaFoldDB" id="A0A916ZLJ1"/>
<name>A0A916ZLJ1_9HYPH</name>
<organism evidence="1 2">
    <name type="scientific">Aureimonas endophytica</name>
    <dbReference type="NCBI Taxonomy" id="2027858"/>
    <lineage>
        <taxon>Bacteria</taxon>
        <taxon>Pseudomonadati</taxon>
        <taxon>Pseudomonadota</taxon>
        <taxon>Alphaproteobacteria</taxon>
        <taxon>Hyphomicrobiales</taxon>
        <taxon>Aurantimonadaceae</taxon>
        <taxon>Aureimonas</taxon>
    </lineage>
</organism>
<gene>
    <name evidence="1" type="ORF">GCM10011390_23170</name>
</gene>
<dbReference type="Proteomes" id="UP000644699">
    <property type="component" value="Unassembled WGS sequence"/>
</dbReference>
<evidence type="ECO:0000313" key="1">
    <source>
        <dbReference type="EMBL" id="GGE03613.1"/>
    </source>
</evidence>
<proteinExistence type="predicted"/>
<comment type="caution">
    <text evidence="1">The sequence shown here is derived from an EMBL/GenBank/DDBJ whole genome shotgun (WGS) entry which is preliminary data.</text>
</comment>
<accession>A0A916ZLJ1</accession>
<reference evidence="1" key="1">
    <citation type="journal article" date="2014" name="Int. J. Syst. Evol. Microbiol.">
        <title>Complete genome sequence of Corynebacterium casei LMG S-19264T (=DSM 44701T), isolated from a smear-ripened cheese.</title>
        <authorList>
            <consortium name="US DOE Joint Genome Institute (JGI-PGF)"/>
            <person name="Walter F."/>
            <person name="Albersmeier A."/>
            <person name="Kalinowski J."/>
            <person name="Ruckert C."/>
        </authorList>
    </citation>
    <scope>NUCLEOTIDE SEQUENCE</scope>
    <source>
        <strain evidence="1">CGMCC 1.15367</strain>
    </source>
</reference>
<keyword evidence="2" id="KW-1185">Reference proteome</keyword>